<evidence type="ECO:0000313" key="2">
    <source>
        <dbReference type="Proteomes" id="UP000821866"/>
    </source>
</evidence>
<dbReference type="EMBL" id="JABSTU010000005">
    <property type="protein sequence ID" value="KAH8032081.1"/>
    <property type="molecule type" value="Genomic_DNA"/>
</dbReference>
<protein>
    <submittedName>
        <fullName evidence="1">Uncharacterized protein</fullName>
    </submittedName>
</protein>
<accession>A0A9J6ECN6</accession>
<proteinExistence type="predicted"/>
<keyword evidence="2" id="KW-1185">Reference proteome</keyword>
<sequence>MAANEAPKEVKTDESIQVMDTHLASLLQKKHDLKEAWRKNKLNRHLRTKIAEFGREIESYAKTLCAQQWNNIWDEVDGKMRRGSKWGLLKHLMTDSDKPTRCGTQLLIERLVHKHAQDSGGFQALLKTLGQKYLPLESKAVAWENKNPSYGGRLQEKLDEPFSEAEIRAAQLNTQEAWQEALKSNKYKQQLQAVQRARDVATSLRLPAPSWAEPSG</sequence>
<evidence type="ECO:0000313" key="1">
    <source>
        <dbReference type="EMBL" id="KAH8032081.1"/>
    </source>
</evidence>
<reference evidence="1" key="2">
    <citation type="submission" date="2021-09" db="EMBL/GenBank/DDBJ databases">
        <authorList>
            <person name="Jia N."/>
            <person name="Wang J."/>
            <person name="Shi W."/>
            <person name="Du L."/>
            <person name="Sun Y."/>
            <person name="Zhan W."/>
            <person name="Jiang J."/>
            <person name="Wang Q."/>
            <person name="Zhang B."/>
            <person name="Ji P."/>
            <person name="Sakyi L.B."/>
            <person name="Cui X."/>
            <person name="Yuan T."/>
            <person name="Jiang B."/>
            <person name="Yang W."/>
            <person name="Lam T.T.-Y."/>
            <person name="Chang Q."/>
            <person name="Ding S."/>
            <person name="Wang X."/>
            <person name="Zhu J."/>
            <person name="Ruan X."/>
            <person name="Zhao L."/>
            <person name="Wei J."/>
            <person name="Que T."/>
            <person name="Du C."/>
            <person name="Cheng J."/>
            <person name="Dai P."/>
            <person name="Han X."/>
            <person name="Huang E."/>
            <person name="Gao Y."/>
            <person name="Liu J."/>
            <person name="Shao H."/>
            <person name="Ye R."/>
            <person name="Li L."/>
            <person name="Wei W."/>
            <person name="Wang X."/>
            <person name="Wang C."/>
            <person name="Huo Q."/>
            <person name="Li W."/>
            <person name="Guo W."/>
            <person name="Chen H."/>
            <person name="Chen S."/>
            <person name="Zhou L."/>
            <person name="Zhou L."/>
            <person name="Ni X."/>
            <person name="Tian J."/>
            <person name="Zhou Y."/>
            <person name="Sheng Y."/>
            <person name="Liu T."/>
            <person name="Pan Y."/>
            <person name="Xia L."/>
            <person name="Li J."/>
            <person name="Zhao F."/>
            <person name="Cao W."/>
        </authorList>
    </citation>
    <scope>NUCLEOTIDE SEQUENCE</scope>
    <source>
        <strain evidence="1">Rmic-2018</strain>
        <tissue evidence="1">Larvae</tissue>
    </source>
</reference>
<name>A0A9J6ECN6_RHIMP</name>
<dbReference type="Proteomes" id="UP000821866">
    <property type="component" value="Chromosome 3"/>
</dbReference>
<comment type="caution">
    <text evidence="1">The sequence shown here is derived from an EMBL/GenBank/DDBJ whole genome shotgun (WGS) entry which is preliminary data.</text>
</comment>
<reference evidence="1" key="1">
    <citation type="journal article" date="2020" name="Cell">
        <title>Large-Scale Comparative Analyses of Tick Genomes Elucidate Their Genetic Diversity and Vector Capacities.</title>
        <authorList>
            <consortium name="Tick Genome and Microbiome Consortium (TIGMIC)"/>
            <person name="Jia N."/>
            <person name="Wang J."/>
            <person name="Shi W."/>
            <person name="Du L."/>
            <person name="Sun Y."/>
            <person name="Zhan W."/>
            <person name="Jiang J.F."/>
            <person name="Wang Q."/>
            <person name="Zhang B."/>
            <person name="Ji P."/>
            <person name="Bell-Sakyi L."/>
            <person name="Cui X.M."/>
            <person name="Yuan T.T."/>
            <person name="Jiang B.G."/>
            <person name="Yang W.F."/>
            <person name="Lam T.T."/>
            <person name="Chang Q.C."/>
            <person name="Ding S.J."/>
            <person name="Wang X.J."/>
            <person name="Zhu J.G."/>
            <person name="Ruan X.D."/>
            <person name="Zhao L."/>
            <person name="Wei J.T."/>
            <person name="Ye R.Z."/>
            <person name="Que T.C."/>
            <person name="Du C.H."/>
            <person name="Zhou Y.H."/>
            <person name="Cheng J.X."/>
            <person name="Dai P.F."/>
            <person name="Guo W.B."/>
            <person name="Han X.H."/>
            <person name="Huang E.J."/>
            <person name="Li L.F."/>
            <person name="Wei W."/>
            <person name="Gao Y.C."/>
            <person name="Liu J.Z."/>
            <person name="Shao H.Z."/>
            <person name="Wang X."/>
            <person name="Wang C.C."/>
            <person name="Yang T.C."/>
            <person name="Huo Q.B."/>
            <person name="Li W."/>
            <person name="Chen H.Y."/>
            <person name="Chen S.E."/>
            <person name="Zhou L.G."/>
            <person name="Ni X.B."/>
            <person name="Tian J.H."/>
            <person name="Sheng Y."/>
            <person name="Liu T."/>
            <person name="Pan Y.S."/>
            <person name="Xia L.Y."/>
            <person name="Li J."/>
            <person name="Zhao F."/>
            <person name="Cao W.C."/>
        </authorList>
    </citation>
    <scope>NUCLEOTIDE SEQUENCE</scope>
    <source>
        <strain evidence="1">Rmic-2018</strain>
    </source>
</reference>
<organism evidence="1 2">
    <name type="scientific">Rhipicephalus microplus</name>
    <name type="common">Cattle tick</name>
    <name type="synonym">Boophilus microplus</name>
    <dbReference type="NCBI Taxonomy" id="6941"/>
    <lineage>
        <taxon>Eukaryota</taxon>
        <taxon>Metazoa</taxon>
        <taxon>Ecdysozoa</taxon>
        <taxon>Arthropoda</taxon>
        <taxon>Chelicerata</taxon>
        <taxon>Arachnida</taxon>
        <taxon>Acari</taxon>
        <taxon>Parasitiformes</taxon>
        <taxon>Ixodida</taxon>
        <taxon>Ixodoidea</taxon>
        <taxon>Ixodidae</taxon>
        <taxon>Rhipicephalinae</taxon>
        <taxon>Rhipicephalus</taxon>
        <taxon>Boophilus</taxon>
    </lineage>
</organism>
<dbReference type="AlphaFoldDB" id="A0A9J6ECN6"/>
<gene>
    <name evidence="1" type="ORF">HPB51_023065</name>
</gene>